<name>A0A2I0WFL1_9ASPA</name>
<protein>
    <submittedName>
        <fullName evidence="2">Uncharacterized protein</fullName>
    </submittedName>
</protein>
<reference evidence="2 3" key="1">
    <citation type="journal article" date="2016" name="Sci. Rep.">
        <title>The Dendrobium catenatum Lindl. genome sequence provides insights into polysaccharide synthase, floral development and adaptive evolution.</title>
        <authorList>
            <person name="Zhang G.Q."/>
            <person name="Xu Q."/>
            <person name="Bian C."/>
            <person name="Tsai W.C."/>
            <person name="Yeh C.M."/>
            <person name="Liu K.W."/>
            <person name="Yoshida K."/>
            <person name="Zhang L.S."/>
            <person name="Chang S.B."/>
            <person name="Chen F."/>
            <person name="Shi Y."/>
            <person name="Su Y.Y."/>
            <person name="Zhang Y.Q."/>
            <person name="Chen L.J."/>
            <person name="Yin Y."/>
            <person name="Lin M."/>
            <person name="Huang H."/>
            <person name="Deng H."/>
            <person name="Wang Z.W."/>
            <person name="Zhu S.L."/>
            <person name="Zhao X."/>
            <person name="Deng C."/>
            <person name="Niu S.C."/>
            <person name="Huang J."/>
            <person name="Wang M."/>
            <person name="Liu G.H."/>
            <person name="Yang H.J."/>
            <person name="Xiao X.J."/>
            <person name="Hsiao Y.Y."/>
            <person name="Wu W.L."/>
            <person name="Chen Y.Y."/>
            <person name="Mitsuda N."/>
            <person name="Ohme-Takagi M."/>
            <person name="Luo Y.B."/>
            <person name="Van de Peer Y."/>
            <person name="Liu Z.J."/>
        </authorList>
    </citation>
    <scope>NUCLEOTIDE SEQUENCE [LARGE SCALE GENOMIC DNA]</scope>
    <source>
        <tissue evidence="2">The whole plant</tissue>
    </source>
</reference>
<evidence type="ECO:0000256" key="1">
    <source>
        <dbReference type="SAM" id="MobiDB-lite"/>
    </source>
</evidence>
<evidence type="ECO:0000313" key="2">
    <source>
        <dbReference type="EMBL" id="PKU74441.1"/>
    </source>
</evidence>
<organism evidence="2 3">
    <name type="scientific">Dendrobium catenatum</name>
    <dbReference type="NCBI Taxonomy" id="906689"/>
    <lineage>
        <taxon>Eukaryota</taxon>
        <taxon>Viridiplantae</taxon>
        <taxon>Streptophyta</taxon>
        <taxon>Embryophyta</taxon>
        <taxon>Tracheophyta</taxon>
        <taxon>Spermatophyta</taxon>
        <taxon>Magnoliopsida</taxon>
        <taxon>Liliopsida</taxon>
        <taxon>Asparagales</taxon>
        <taxon>Orchidaceae</taxon>
        <taxon>Epidendroideae</taxon>
        <taxon>Malaxideae</taxon>
        <taxon>Dendrobiinae</taxon>
        <taxon>Dendrobium</taxon>
    </lineage>
</organism>
<dbReference type="AlphaFoldDB" id="A0A2I0WFL1"/>
<gene>
    <name evidence="2" type="ORF">MA16_Dca003644</name>
</gene>
<keyword evidence="3" id="KW-1185">Reference proteome</keyword>
<evidence type="ECO:0000313" key="3">
    <source>
        <dbReference type="Proteomes" id="UP000233837"/>
    </source>
</evidence>
<reference evidence="2 3" key="2">
    <citation type="journal article" date="2017" name="Nature">
        <title>The Apostasia genome and the evolution of orchids.</title>
        <authorList>
            <person name="Zhang G.Q."/>
            <person name="Liu K.W."/>
            <person name="Li Z."/>
            <person name="Lohaus R."/>
            <person name="Hsiao Y.Y."/>
            <person name="Niu S.C."/>
            <person name="Wang J.Y."/>
            <person name="Lin Y.C."/>
            <person name="Xu Q."/>
            <person name="Chen L.J."/>
            <person name="Yoshida K."/>
            <person name="Fujiwara S."/>
            <person name="Wang Z.W."/>
            <person name="Zhang Y.Q."/>
            <person name="Mitsuda N."/>
            <person name="Wang M."/>
            <person name="Liu G.H."/>
            <person name="Pecoraro L."/>
            <person name="Huang H.X."/>
            <person name="Xiao X.J."/>
            <person name="Lin M."/>
            <person name="Wu X.Y."/>
            <person name="Wu W.L."/>
            <person name="Chen Y.Y."/>
            <person name="Chang S.B."/>
            <person name="Sakamoto S."/>
            <person name="Ohme-Takagi M."/>
            <person name="Yagi M."/>
            <person name="Zeng S.J."/>
            <person name="Shen C.Y."/>
            <person name="Yeh C.M."/>
            <person name="Luo Y.B."/>
            <person name="Tsai W.C."/>
            <person name="Van de Peer Y."/>
            <person name="Liu Z.J."/>
        </authorList>
    </citation>
    <scope>NUCLEOTIDE SEQUENCE [LARGE SCALE GENOMIC DNA]</scope>
    <source>
        <tissue evidence="2">The whole plant</tissue>
    </source>
</reference>
<dbReference type="EMBL" id="KZ502674">
    <property type="protein sequence ID" value="PKU74441.1"/>
    <property type="molecule type" value="Genomic_DNA"/>
</dbReference>
<dbReference type="Proteomes" id="UP000233837">
    <property type="component" value="Unassembled WGS sequence"/>
</dbReference>
<accession>A0A2I0WFL1</accession>
<sequence>MAMEDRRTAKSGAPVILRPPPPPSYRKALDINFSNKIINPRNSLNFDNCTPTSCKIGSTTKETDGNGVLQEIHITEDLGRTGTNVCAKVQDSLDVNLLNSDLLKRIQKLNSAIRLTDPVDVVGNMLYLNSNLNSNSEFRIPEIKEDTKEGVNAADSTHGAEIQGANKPLFEFKIADFQEVSATPLTELAAKSIINADPIIKSANDPEFKNGSKHSLFKELQALGPMKDLPRRRMAEIKVKNGMRGFDANKERNGDGHNRYFVVPFGGKTTRFRGPQVITVYPAVPFGGRPPVRGHVPRPYRQETV</sequence>
<proteinExistence type="predicted"/>
<feature type="region of interest" description="Disordered" evidence="1">
    <location>
        <begin position="1"/>
        <end position="21"/>
    </location>
</feature>